<evidence type="ECO:0000313" key="1">
    <source>
        <dbReference type="EMBL" id="MBA4647210.1"/>
    </source>
</evidence>
<organism evidence="1">
    <name type="scientific">Opuntia streptacantha</name>
    <name type="common">Prickly pear cactus</name>
    <name type="synonym">Opuntia cardona</name>
    <dbReference type="NCBI Taxonomy" id="393608"/>
    <lineage>
        <taxon>Eukaryota</taxon>
        <taxon>Viridiplantae</taxon>
        <taxon>Streptophyta</taxon>
        <taxon>Embryophyta</taxon>
        <taxon>Tracheophyta</taxon>
        <taxon>Spermatophyta</taxon>
        <taxon>Magnoliopsida</taxon>
        <taxon>eudicotyledons</taxon>
        <taxon>Gunneridae</taxon>
        <taxon>Pentapetalae</taxon>
        <taxon>Caryophyllales</taxon>
        <taxon>Cactineae</taxon>
        <taxon>Cactaceae</taxon>
        <taxon>Opuntioideae</taxon>
        <taxon>Opuntia</taxon>
    </lineage>
</organism>
<proteinExistence type="predicted"/>
<protein>
    <submittedName>
        <fullName evidence="1">Uncharacterized protein</fullName>
    </submittedName>
</protein>
<reference evidence="1" key="1">
    <citation type="journal article" date="2013" name="J. Plant Res.">
        <title>Effect of fungi and light on seed germination of three Opuntia species from semiarid lands of central Mexico.</title>
        <authorList>
            <person name="Delgado-Sanchez P."/>
            <person name="Jimenez-Bremont J.F."/>
            <person name="Guerrero-Gonzalez Mde L."/>
            <person name="Flores J."/>
        </authorList>
    </citation>
    <scope>NUCLEOTIDE SEQUENCE</scope>
    <source>
        <tissue evidence="1">Cladode</tissue>
    </source>
</reference>
<sequence length="154" mass="16919">MSNISLLCASYVLTPTSHNSFNSSIKGSRNTSMSLPGALGPGINNANRRLERFIHIQGEKLYRTSVTGHMLYLLLKFTPVLNPSVDKANRIFCESAAKSEYNSSKCFHALESAGCLISPSSGLSSLCQRICLANFDDINILLSLEMSGKWRRTN</sequence>
<dbReference type="AlphaFoldDB" id="A0A7C8ZP82"/>
<accession>A0A7C8ZP82</accession>
<name>A0A7C8ZP82_OPUST</name>
<reference evidence="1" key="2">
    <citation type="submission" date="2020-07" db="EMBL/GenBank/DDBJ databases">
        <authorList>
            <person name="Vera ALvarez R."/>
            <person name="Arias-Moreno D.M."/>
            <person name="Jimenez-Jacinto V."/>
            <person name="Jimenez-Bremont J.F."/>
            <person name="Swaminathan K."/>
            <person name="Moose S.P."/>
            <person name="Guerrero-Gonzalez M.L."/>
            <person name="Marino-Ramirez L."/>
            <person name="Landsman D."/>
            <person name="Rodriguez-Kessler M."/>
            <person name="Delgado-Sanchez P."/>
        </authorList>
    </citation>
    <scope>NUCLEOTIDE SEQUENCE</scope>
    <source>
        <tissue evidence="1">Cladode</tissue>
    </source>
</reference>
<dbReference type="EMBL" id="GISG01149535">
    <property type="protein sequence ID" value="MBA4647210.1"/>
    <property type="molecule type" value="Transcribed_RNA"/>
</dbReference>